<protein>
    <submittedName>
        <fullName evidence="2">Uncharacterized protein</fullName>
    </submittedName>
</protein>
<reference evidence="2 3" key="1">
    <citation type="submission" date="2020-01" db="EMBL/GenBank/DDBJ databases">
        <authorList>
            <person name="McLean J."/>
            <person name="Elizabeth H."/>
            <person name="Mathew S."/>
            <person name="Zack K.M."/>
            <person name="Garlena R.A."/>
            <person name="Russell D.A."/>
            <person name="Pope W.H."/>
            <person name="Jacobs-Sera D."/>
            <person name="Hatfull G.F."/>
        </authorList>
    </citation>
    <scope>NUCLEOTIDE SEQUENCE [LARGE SCALE GENOMIC DNA]</scope>
</reference>
<gene>
    <name evidence="2" type="primary">7</name>
    <name evidence="2" type="ORF">SEA_CORNIE_7</name>
</gene>
<dbReference type="EMBL" id="MN908688">
    <property type="protein sequence ID" value="QIG58385.1"/>
    <property type="molecule type" value="Genomic_DNA"/>
</dbReference>
<sequence>MLVRHVAVFDEFGNVHTFGPGDDVPGWARILITNPSVWDRVAESAEDDGPPPRSGKGSGEGPWRAYAAQKGVDVSEADGREEIIALLQAAGVSVE</sequence>
<evidence type="ECO:0000256" key="1">
    <source>
        <dbReference type="SAM" id="MobiDB-lite"/>
    </source>
</evidence>
<name>A0A6G6XKK4_9CAUD</name>
<evidence type="ECO:0000313" key="3">
    <source>
        <dbReference type="Proteomes" id="UP000503444"/>
    </source>
</evidence>
<dbReference type="KEGG" id="vg:55626936"/>
<feature type="region of interest" description="Disordered" evidence="1">
    <location>
        <begin position="41"/>
        <end position="64"/>
    </location>
</feature>
<dbReference type="GeneID" id="55626936"/>
<proteinExistence type="predicted"/>
<evidence type="ECO:0000313" key="2">
    <source>
        <dbReference type="EMBL" id="QIG58385.1"/>
    </source>
</evidence>
<dbReference type="RefSeq" id="YP_009856193.1">
    <property type="nucleotide sequence ID" value="NC_048850.1"/>
</dbReference>
<keyword evidence="3" id="KW-1185">Reference proteome</keyword>
<accession>A0A6G6XKK4</accession>
<organism evidence="2 3">
    <name type="scientific">Mycobacterium phage Cornie</name>
    <dbReference type="NCBI Taxonomy" id="2704043"/>
    <lineage>
        <taxon>Viruses</taxon>
        <taxon>Duplodnaviria</taxon>
        <taxon>Heunggongvirae</taxon>
        <taxon>Uroviricota</taxon>
        <taxon>Caudoviricetes</taxon>
        <taxon>Gracegardnervirinae</taxon>
        <taxon>Cornievirus</taxon>
        <taxon>Cornievirus cornie</taxon>
        <taxon>Mycobacterium virus Cornie</taxon>
    </lineage>
</organism>
<dbReference type="Proteomes" id="UP000503444">
    <property type="component" value="Segment"/>
</dbReference>